<keyword evidence="5" id="KW-1185">Reference proteome</keyword>
<evidence type="ECO:0000313" key="5">
    <source>
        <dbReference type="Proteomes" id="UP001054889"/>
    </source>
</evidence>
<evidence type="ECO:0008006" key="6">
    <source>
        <dbReference type="Google" id="ProtNLM"/>
    </source>
</evidence>
<organism evidence="4 5">
    <name type="scientific">Eleusine coracana subsp. coracana</name>
    <dbReference type="NCBI Taxonomy" id="191504"/>
    <lineage>
        <taxon>Eukaryota</taxon>
        <taxon>Viridiplantae</taxon>
        <taxon>Streptophyta</taxon>
        <taxon>Embryophyta</taxon>
        <taxon>Tracheophyta</taxon>
        <taxon>Spermatophyta</taxon>
        <taxon>Magnoliopsida</taxon>
        <taxon>Liliopsida</taxon>
        <taxon>Poales</taxon>
        <taxon>Poaceae</taxon>
        <taxon>PACMAD clade</taxon>
        <taxon>Chloridoideae</taxon>
        <taxon>Cynodonteae</taxon>
        <taxon>Eleusininae</taxon>
        <taxon>Eleusine</taxon>
    </lineage>
</organism>
<dbReference type="InterPro" id="IPR053319">
    <property type="entry name" value="OEP61"/>
</dbReference>
<accession>A0AAV5DJC8</accession>
<evidence type="ECO:0000313" key="4">
    <source>
        <dbReference type="EMBL" id="GJN10212.1"/>
    </source>
</evidence>
<keyword evidence="3" id="KW-0472">Membrane</keyword>
<evidence type="ECO:0000256" key="2">
    <source>
        <dbReference type="SAM" id="MobiDB-lite"/>
    </source>
</evidence>
<gene>
    <name evidence="4" type="primary">ga28289</name>
    <name evidence="4" type="ORF">PR202_ga28289</name>
</gene>
<dbReference type="Pfam" id="PF00515">
    <property type="entry name" value="TPR_1"/>
    <property type="match status" value="1"/>
</dbReference>
<feature type="compositionally biased region" description="Basic and acidic residues" evidence="2">
    <location>
        <begin position="286"/>
        <end position="296"/>
    </location>
</feature>
<name>A0AAV5DJC8_ELECO</name>
<feature type="compositionally biased region" description="Low complexity" evidence="2">
    <location>
        <begin position="259"/>
        <end position="268"/>
    </location>
</feature>
<reference evidence="4" key="1">
    <citation type="journal article" date="2018" name="DNA Res.">
        <title>Multiple hybrid de novo genome assembly of finger millet, an orphan allotetraploid crop.</title>
        <authorList>
            <person name="Hatakeyama M."/>
            <person name="Aluri S."/>
            <person name="Balachadran M.T."/>
            <person name="Sivarajan S.R."/>
            <person name="Patrignani A."/>
            <person name="Gruter S."/>
            <person name="Poveda L."/>
            <person name="Shimizu-Inatsugi R."/>
            <person name="Baeten J."/>
            <person name="Francoijs K.J."/>
            <person name="Nataraja K.N."/>
            <person name="Reddy Y.A.N."/>
            <person name="Phadnis S."/>
            <person name="Ravikumar R.L."/>
            <person name="Schlapbach R."/>
            <person name="Sreeman S.M."/>
            <person name="Shimizu K.K."/>
        </authorList>
    </citation>
    <scope>NUCLEOTIDE SEQUENCE</scope>
</reference>
<comment type="caution">
    <text evidence="4">The sequence shown here is derived from an EMBL/GenBank/DDBJ whole genome shotgun (WGS) entry which is preliminary data.</text>
</comment>
<dbReference type="SUPFAM" id="SSF48452">
    <property type="entry name" value="TPR-like"/>
    <property type="match status" value="1"/>
</dbReference>
<feature type="compositionally biased region" description="Low complexity" evidence="2">
    <location>
        <begin position="421"/>
        <end position="433"/>
    </location>
</feature>
<feature type="transmembrane region" description="Helical" evidence="3">
    <location>
        <begin position="552"/>
        <end position="572"/>
    </location>
</feature>
<proteinExistence type="predicted"/>
<protein>
    <recommendedName>
        <fullName evidence="6">Outer envelope protein 61</fullName>
    </recommendedName>
</protein>
<feature type="region of interest" description="Disordered" evidence="2">
    <location>
        <begin position="397"/>
        <end position="434"/>
    </location>
</feature>
<feature type="repeat" description="TPR" evidence="1">
    <location>
        <begin position="187"/>
        <end position="220"/>
    </location>
</feature>
<keyword evidence="1" id="KW-0802">TPR repeat</keyword>
<dbReference type="PANTHER" id="PTHR48433">
    <property type="entry name" value="OUTER ENVELOPE PROTEIN 61-LIKE"/>
    <property type="match status" value="1"/>
</dbReference>
<dbReference type="PROSITE" id="PS50005">
    <property type="entry name" value="TPR"/>
    <property type="match status" value="1"/>
</dbReference>
<dbReference type="Proteomes" id="UP001054889">
    <property type="component" value="Unassembled WGS sequence"/>
</dbReference>
<dbReference type="PANTHER" id="PTHR48433:SF1">
    <property type="entry name" value="OUTER ENVELOPE PROTEIN 61-LIKE"/>
    <property type="match status" value="1"/>
</dbReference>
<feature type="compositionally biased region" description="Polar residues" evidence="2">
    <location>
        <begin position="405"/>
        <end position="420"/>
    </location>
</feature>
<dbReference type="EMBL" id="BQKI01000017">
    <property type="protein sequence ID" value="GJN10212.1"/>
    <property type="molecule type" value="Genomic_DNA"/>
</dbReference>
<keyword evidence="3" id="KW-1133">Transmembrane helix</keyword>
<reference evidence="4" key="2">
    <citation type="submission" date="2021-12" db="EMBL/GenBank/DDBJ databases">
        <title>Resequencing data analysis of finger millet.</title>
        <authorList>
            <person name="Hatakeyama M."/>
            <person name="Aluri S."/>
            <person name="Balachadran M.T."/>
            <person name="Sivarajan S.R."/>
            <person name="Poveda L."/>
            <person name="Shimizu-Inatsugi R."/>
            <person name="Schlapbach R."/>
            <person name="Sreeman S.M."/>
            <person name="Shimizu K.K."/>
        </authorList>
    </citation>
    <scope>NUCLEOTIDE SEQUENCE</scope>
</reference>
<dbReference type="SMART" id="SM00028">
    <property type="entry name" value="TPR"/>
    <property type="match status" value="3"/>
</dbReference>
<evidence type="ECO:0000256" key="3">
    <source>
        <dbReference type="SAM" id="Phobius"/>
    </source>
</evidence>
<feature type="region of interest" description="Disordered" evidence="2">
    <location>
        <begin position="254"/>
        <end position="316"/>
    </location>
</feature>
<dbReference type="Gene3D" id="1.25.40.10">
    <property type="entry name" value="Tetratricopeptide repeat domain"/>
    <property type="match status" value="1"/>
</dbReference>
<dbReference type="InterPro" id="IPR019734">
    <property type="entry name" value="TPR_rpt"/>
</dbReference>
<sequence>MMDPEMLRLAQEQMSRMSPDDLARMQQQVRSPVLSPTGSLMSNPDLIKLASESMKNMKPEDLRRAAQQLNQARPEDMRNMTEKIANTTPEEFAAMKAQADAQISYVISGAKMLKKQGNEFFNREQYSDAAAKYKLAKDNLKSIPSSAANTVQLQCTLNLMACYLKIGKFDECISEGSEVLTYDSNNVKAYYRRGQAYKELGQLEAAVADLSKAHEICPDDETIAEVMIAAEEKLAREGGGKNLPKGFVIEEIVEDDSSEPPNSERSSSAPYTISQPHEVGNSGRLESLKSSRDDPATIRSSHNHVSKSDSEGLTKLRLQGMSPELVKTATDMIGTMKPEELQKMFEVASSLNGTSSVAPNLGSNMPEMSPDMVKMASDMIGKMSPDELQNMLNFASQMGGPSGAPGSSENNFQPSSIARTSSSVLRSERPSSSQTIAAIPDEMLHTRRMGQSSSGAPPSTADMQETMRNSMKDPAMRQMFASMMKNMSPDMMANMSEQFGMKLSKDDAAKAQQAMSSLSPEDLDRMMRWMERAQQGVEVAKKTKNWLLGKRGLILAIVMLILAFILHQLGFIGG</sequence>
<dbReference type="InterPro" id="IPR011990">
    <property type="entry name" value="TPR-like_helical_dom_sf"/>
</dbReference>
<evidence type="ECO:0000256" key="1">
    <source>
        <dbReference type="PROSITE-ProRule" id="PRU00339"/>
    </source>
</evidence>
<dbReference type="AlphaFoldDB" id="A0AAV5DJC8"/>
<keyword evidence="3" id="KW-0812">Transmembrane</keyword>